<feature type="region of interest" description="Disordered" evidence="1">
    <location>
        <begin position="39"/>
        <end position="59"/>
    </location>
</feature>
<dbReference type="STRING" id="745531.A0A0C3RZF6"/>
<feature type="compositionally biased region" description="Polar residues" evidence="1">
    <location>
        <begin position="241"/>
        <end position="251"/>
    </location>
</feature>
<dbReference type="AlphaFoldDB" id="A0A0C3RZF6"/>
<feature type="compositionally biased region" description="Low complexity" evidence="1">
    <location>
        <begin position="371"/>
        <end position="381"/>
    </location>
</feature>
<dbReference type="OrthoDB" id="2804742at2759"/>
<feature type="compositionally biased region" description="Low complexity" evidence="1">
    <location>
        <begin position="305"/>
        <end position="327"/>
    </location>
</feature>
<feature type="compositionally biased region" description="Polar residues" evidence="1">
    <location>
        <begin position="78"/>
        <end position="89"/>
    </location>
</feature>
<feature type="compositionally biased region" description="Polar residues" evidence="1">
    <location>
        <begin position="40"/>
        <end position="58"/>
    </location>
</feature>
<keyword evidence="3" id="KW-1185">Reference proteome</keyword>
<evidence type="ECO:0000256" key="1">
    <source>
        <dbReference type="SAM" id="MobiDB-lite"/>
    </source>
</evidence>
<evidence type="ECO:0008006" key="4">
    <source>
        <dbReference type="Google" id="ProtNLM"/>
    </source>
</evidence>
<dbReference type="HOGENOM" id="CLU_451345_0_0_1"/>
<feature type="compositionally biased region" description="Polar residues" evidence="1">
    <location>
        <begin position="1"/>
        <end position="13"/>
    </location>
</feature>
<feature type="compositionally biased region" description="Low complexity" evidence="1">
    <location>
        <begin position="182"/>
        <end position="201"/>
    </location>
</feature>
<feature type="compositionally biased region" description="Polar residues" evidence="1">
    <location>
        <begin position="283"/>
        <end position="302"/>
    </location>
</feature>
<feature type="region of interest" description="Disordered" evidence="1">
    <location>
        <begin position="578"/>
        <end position="605"/>
    </location>
</feature>
<proteinExistence type="predicted"/>
<evidence type="ECO:0000313" key="3">
    <source>
        <dbReference type="Proteomes" id="UP000053257"/>
    </source>
</evidence>
<dbReference type="Proteomes" id="UP000053257">
    <property type="component" value="Unassembled WGS sequence"/>
</dbReference>
<accession>A0A0C3RZF6</accession>
<dbReference type="EMBL" id="KN840491">
    <property type="protein sequence ID" value="KIP07756.1"/>
    <property type="molecule type" value="Genomic_DNA"/>
</dbReference>
<feature type="compositionally biased region" description="Polar residues" evidence="1">
    <location>
        <begin position="264"/>
        <end position="275"/>
    </location>
</feature>
<protein>
    <recommendedName>
        <fullName evidence="4">PH domain-containing protein</fullName>
    </recommendedName>
</protein>
<reference evidence="2 3" key="1">
    <citation type="journal article" date="2014" name="PLoS Genet.">
        <title>Analysis of the Phlebiopsis gigantea genome, transcriptome and secretome provides insight into its pioneer colonization strategies of wood.</title>
        <authorList>
            <person name="Hori C."/>
            <person name="Ishida T."/>
            <person name="Igarashi K."/>
            <person name="Samejima M."/>
            <person name="Suzuki H."/>
            <person name="Master E."/>
            <person name="Ferreira P."/>
            <person name="Ruiz-Duenas F.J."/>
            <person name="Held B."/>
            <person name="Canessa P."/>
            <person name="Larrondo L.F."/>
            <person name="Schmoll M."/>
            <person name="Druzhinina I.S."/>
            <person name="Kubicek C.P."/>
            <person name="Gaskell J.A."/>
            <person name="Kersten P."/>
            <person name="St John F."/>
            <person name="Glasner J."/>
            <person name="Sabat G."/>
            <person name="Splinter BonDurant S."/>
            <person name="Syed K."/>
            <person name="Yadav J."/>
            <person name="Mgbeahuruike A.C."/>
            <person name="Kovalchuk A."/>
            <person name="Asiegbu F.O."/>
            <person name="Lackner G."/>
            <person name="Hoffmeister D."/>
            <person name="Rencoret J."/>
            <person name="Gutierrez A."/>
            <person name="Sun H."/>
            <person name="Lindquist E."/>
            <person name="Barry K."/>
            <person name="Riley R."/>
            <person name="Grigoriev I.V."/>
            <person name="Henrissat B."/>
            <person name="Kues U."/>
            <person name="Berka R.M."/>
            <person name="Martinez A.T."/>
            <person name="Covert S.F."/>
            <person name="Blanchette R.A."/>
            <person name="Cullen D."/>
        </authorList>
    </citation>
    <scope>NUCLEOTIDE SEQUENCE [LARGE SCALE GENOMIC DNA]</scope>
    <source>
        <strain evidence="2 3">11061_1 CR5-6</strain>
    </source>
</reference>
<feature type="compositionally biased region" description="Polar residues" evidence="1">
    <location>
        <begin position="218"/>
        <end position="227"/>
    </location>
</feature>
<feature type="compositionally biased region" description="Low complexity" evidence="1">
    <location>
        <begin position="118"/>
        <end position="158"/>
    </location>
</feature>
<evidence type="ECO:0000313" key="2">
    <source>
        <dbReference type="EMBL" id="KIP07756.1"/>
    </source>
</evidence>
<feature type="region of interest" description="Disordered" evidence="1">
    <location>
        <begin position="349"/>
        <end position="421"/>
    </location>
</feature>
<gene>
    <name evidence="2" type="ORF">PHLGIDRAFT_408118</name>
</gene>
<feature type="region of interest" description="Disordered" evidence="1">
    <location>
        <begin position="1"/>
        <end position="22"/>
    </location>
</feature>
<name>A0A0C3RZF6_PHLG1</name>
<sequence length="605" mass="65373">MDRSEASGSTYPESTAGPASPIFGTASFSTFTTTALTSLWPGSSRRNQSSSYCASDGNSVVEDHHRDAIAGVVDNRSDSSLTYNHHSGYSRSTSSVTERERNTLSSSSLTASYHVRSSTDPYTSPSTPAPSARTQSFTPSTLTPSTLTPSTLTPSTPSHSRATNSYSDSTPTRHSASISYPTTLSSSQLHTPSTSQPSTSTRDLIAMYEQRAGRSSPLPFSSSTGIYTRSGPIARPDSPLKSPSTTTQSASVPPVPGYLPRSLRGTTVDSRSSGARSEVSAWSFGSGSDSQTHARSQSQTDTRSGRAPSRPSSPSKSAVSGWSYSTSSGGGGGIIGAITGFVGLSGGRSAYSSSGRTSSPSRSYTRRSRSTSRSGRSPFSTARRRTSTSPPGRGKERARSTGRRSPSRTTRIESETTTEDLGVVEPEEQAELVYEAPLWYYNVHRLSDYTWQRGHAQLYPHMLVVRWSEASGLIAEVKLDLLSCVEIRTVRPSGTERDIRVEVEREDGRRESMRLMTFELGYSDSLERLGGETRSAMVAWFEAIQCAPFHLHPACTPTYSSLERCSMETCRSRRPLLHASRPLRVRSPSPRCPPPRPPTATRSSR</sequence>
<feature type="compositionally biased region" description="Polar residues" evidence="1">
    <location>
        <begin position="159"/>
        <end position="181"/>
    </location>
</feature>
<organism evidence="2 3">
    <name type="scientific">Phlebiopsis gigantea (strain 11061_1 CR5-6)</name>
    <name type="common">White-rot fungus</name>
    <name type="synonym">Peniophora gigantea</name>
    <dbReference type="NCBI Taxonomy" id="745531"/>
    <lineage>
        <taxon>Eukaryota</taxon>
        <taxon>Fungi</taxon>
        <taxon>Dikarya</taxon>
        <taxon>Basidiomycota</taxon>
        <taxon>Agaricomycotina</taxon>
        <taxon>Agaricomycetes</taxon>
        <taxon>Polyporales</taxon>
        <taxon>Phanerochaetaceae</taxon>
        <taxon>Phlebiopsis</taxon>
    </lineage>
</organism>
<feature type="region of interest" description="Disordered" evidence="1">
    <location>
        <begin position="78"/>
        <end position="331"/>
    </location>
</feature>
<feature type="compositionally biased region" description="Low complexity" evidence="1">
    <location>
        <begin position="349"/>
        <end position="363"/>
    </location>
</feature>